<proteinExistence type="predicted"/>
<gene>
    <name evidence="1" type="ORF">HaLaN_31857</name>
</gene>
<comment type="caution">
    <text evidence="1">The sequence shown here is derived from an EMBL/GenBank/DDBJ whole genome shotgun (WGS) entry which is preliminary data.</text>
</comment>
<evidence type="ECO:0000313" key="2">
    <source>
        <dbReference type="Proteomes" id="UP000485058"/>
    </source>
</evidence>
<dbReference type="AlphaFoldDB" id="A0A6A0AIQ4"/>
<dbReference type="Proteomes" id="UP000485058">
    <property type="component" value="Unassembled WGS sequence"/>
</dbReference>
<name>A0A6A0AIQ4_HAELA</name>
<dbReference type="EMBL" id="BLLF01006865">
    <property type="protein sequence ID" value="GFH32612.1"/>
    <property type="molecule type" value="Genomic_DNA"/>
</dbReference>
<evidence type="ECO:0000313" key="1">
    <source>
        <dbReference type="EMBL" id="GFH32612.1"/>
    </source>
</evidence>
<sequence length="130" mass="13605">MQVQRMSKAVQGQVSGCDPVHPVHLQLPPAAGCAGLGGGQAREGCDLQAGDLGKHPSLPAESGWAAEFLQPAANEGRPAKLAFMCDANALEFQDLSQEGSQLTKVLPSDVMLGWVGQPDPWTHPQQGCGH</sequence>
<organism evidence="1 2">
    <name type="scientific">Haematococcus lacustris</name>
    <name type="common">Green alga</name>
    <name type="synonym">Haematococcus pluvialis</name>
    <dbReference type="NCBI Taxonomy" id="44745"/>
    <lineage>
        <taxon>Eukaryota</taxon>
        <taxon>Viridiplantae</taxon>
        <taxon>Chlorophyta</taxon>
        <taxon>core chlorophytes</taxon>
        <taxon>Chlorophyceae</taxon>
        <taxon>CS clade</taxon>
        <taxon>Chlamydomonadales</taxon>
        <taxon>Haematococcaceae</taxon>
        <taxon>Haematococcus</taxon>
    </lineage>
</organism>
<reference evidence="1 2" key="1">
    <citation type="submission" date="2020-02" db="EMBL/GenBank/DDBJ databases">
        <title>Draft genome sequence of Haematococcus lacustris strain NIES-144.</title>
        <authorList>
            <person name="Morimoto D."/>
            <person name="Nakagawa S."/>
            <person name="Yoshida T."/>
            <person name="Sawayama S."/>
        </authorList>
    </citation>
    <scope>NUCLEOTIDE SEQUENCE [LARGE SCALE GENOMIC DNA]</scope>
    <source>
        <strain evidence="1 2">NIES-144</strain>
    </source>
</reference>
<keyword evidence="2" id="KW-1185">Reference proteome</keyword>
<protein>
    <submittedName>
        <fullName evidence="1">Uncharacterized protein</fullName>
    </submittedName>
</protein>
<accession>A0A6A0AIQ4</accession>